<name>A0A443PBG6_9MAGN</name>
<evidence type="ECO:0000313" key="7">
    <source>
        <dbReference type="EMBL" id="RWR88119.1"/>
    </source>
</evidence>
<dbReference type="PROSITE" id="PS50119">
    <property type="entry name" value="ZF_BBOX"/>
    <property type="match status" value="1"/>
</dbReference>
<keyword evidence="3" id="KW-0862">Zinc</keyword>
<keyword evidence="2 4" id="KW-0863">Zinc-finger</keyword>
<gene>
    <name evidence="7" type="ORF">CKAN_01710100</name>
</gene>
<evidence type="ECO:0000256" key="3">
    <source>
        <dbReference type="ARBA" id="ARBA00022833"/>
    </source>
</evidence>
<dbReference type="Pfam" id="PF00643">
    <property type="entry name" value="zf-B_box"/>
    <property type="match status" value="1"/>
</dbReference>
<evidence type="ECO:0000259" key="6">
    <source>
        <dbReference type="PROSITE" id="PS50119"/>
    </source>
</evidence>
<evidence type="ECO:0000256" key="1">
    <source>
        <dbReference type="ARBA" id="ARBA00022723"/>
    </source>
</evidence>
<organism evidence="7 8">
    <name type="scientific">Cinnamomum micranthum f. kanehirae</name>
    <dbReference type="NCBI Taxonomy" id="337451"/>
    <lineage>
        <taxon>Eukaryota</taxon>
        <taxon>Viridiplantae</taxon>
        <taxon>Streptophyta</taxon>
        <taxon>Embryophyta</taxon>
        <taxon>Tracheophyta</taxon>
        <taxon>Spermatophyta</taxon>
        <taxon>Magnoliopsida</taxon>
        <taxon>Magnoliidae</taxon>
        <taxon>Laurales</taxon>
        <taxon>Lauraceae</taxon>
        <taxon>Cinnamomum</taxon>
    </lineage>
</organism>
<reference evidence="7 8" key="1">
    <citation type="journal article" date="2019" name="Nat. Plants">
        <title>Stout camphor tree genome fills gaps in understanding of flowering plant genome evolution.</title>
        <authorList>
            <person name="Chaw S.M."/>
            <person name="Liu Y.C."/>
            <person name="Wu Y.W."/>
            <person name="Wang H.Y."/>
            <person name="Lin C.I."/>
            <person name="Wu C.S."/>
            <person name="Ke H.M."/>
            <person name="Chang L.Y."/>
            <person name="Hsu C.Y."/>
            <person name="Yang H.T."/>
            <person name="Sudianto E."/>
            <person name="Hsu M.H."/>
            <person name="Wu K.P."/>
            <person name="Wang L.N."/>
            <person name="Leebens-Mack J.H."/>
            <person name="Tsai I.J."/>
        </authorList>
    </citation>
    <scope>NUCLEOTIDE SEQUENCE [LARGE SCALE GENOMIC DNA]</scope>
    <source>
        <strain evidence="8">cv. Chaw 1501</strain>
        <tissue evidence="7">Young leaves</tissue>
    </source>
</reference>
<dbReference type="OrthoDB" id="153872at2759"/>
<comment type="caution">
    <text evidence="7">The sequence shown here is derived from an EMBL/GenBank/DDBJ whole genome shotgun (WGS) entry which is preliminary data.</text>
</comment>
<dbReference type="GO" id="GO:0008270">
    <property type="term" value="F:zinc ion binding"/>
    <property type="evidence" value="ECO:0007669"/>
    <property type="project" value="UniProtKB-KW"/>
</dbReference>
<dbReference type="Proteomes" id="UP000283530">
    <property type="component" value="Unassembled WGS sequence"/>
</dbReference>
<dbReference type="PANTHER" id="PTHR31717:SF60">
    <property type="entry name" value="B-BOX TYPE ZINC FINGER FAMILY PROTEIN"/>
    <property type="match status" value="1"/>
</dbReference>
<feature type="compositionally biased region" description="Low complexity" evidence="5">
    <location>
        <begin position="295"/>
        <end position="305"/>
    </location>
</feature>
<feature type="compositionally biased region" description="Basic and acidic residues" evidence="5">
    <location>
        <begin position="39"/>
        <end position="50"/>
    </location>
</feature>
<evidence type="ECO:0000256" key="2">
    <source>
        <dbReference type="ARBA" id="ARBA00022771"/>
    </source>
</evidence>
<dbReference type="AlphaFoldDB" id="A0A443PBG6"/>
<feature type="region of interest" description="Disordered" evidence="5">
    <location>
        <begin position="176"/>
        <end position="314"/>
    </location>
</feature>
<sequence length="363" mass="41616">MRWQNPVIIKNNEGIFISSLQLVLPFLSSSFQQFRTHGTRNEEERKDILLKTRNSRSKQKNRERSEEEDEETKKTYKNKKKKKKERKKVPEEEEQEEEEDMRDCELCESPARMYCESDKASLCWGCDAKVHSANFLVARHSRNLLCHICQSPTPWKASGSKLGPTISVCDRCTTTTTTPFNHPPPPPKITSHHHQHHPEEDDDEIDDDDAQVDDFDTQDDDFDDDDEDDEEEDEEEEDEEDGENQVVPWSSAPPPIPSSCSSDESSIRSGSASSPLKRTRENADFCSSQDDLGCSSSNQRASSSSIEEESMCFGSFSPLNDRKKKVTVSVRSEWRFGREEEEEEKVCKDQTAVELVSTAYRSR</sequence>
<dbReference type="SMART" id="SM00336">
    <property type="entry name" value="BBOX"/>
    <property type="match status" value="1"/>
</dbReference>
<feature type="domain" description="B box-type" evidence="6">
    <location>
        <begin position="99"/>
        <end position="145"/>
    </location>
</feature>
<keyword evidence="1" id="KW-0479">Metal-binding</keyword>
<feature type="compositionally biased region" description="Acidic residues" evidence="5">
    <location>
        <begin position="200"/>
        <end position="243"/>
    </location>
</feature>
<evidence type="ECO:0000256" key="5">
    <source>
        <dbReference type="SAM" id="MobiDB-lite"/>
    </source>
</evidence>
<accession>A0A443PBG6</accession>
<proteinExistence type="predicted"/>
<feature type="compositionally biased region" description="Acidic residues" evidence="5">
    <location>
        <begin position="91"/>
        <end position="102"/>
    </location>
</feature>
<evidence type="ECO:0000256" key="4">
    <source>
        <dbReference type="PROSITE-ProRule" id="PRU00024"/>
    </source>
</evidence>
<feature type="compositionally biased region" description="Basic residues" evidence="5">
    <location>
        <begin position="75"/>
        <end position="87"/>
    </location>
</feature>
<dbReference type="InterPro" id="IPR000315">
    <property type="entry name" value="Znf_B-box"/>
</dbReference>
<protein>
    <submittedName>
        <fullName evidence="7">Zinc finger protein CONSTANS-LIKE 9</fullName>
    </submittedName>
</protein>
<dbReference type="EMBL" id="QPKB01000007">
    <property type="protein sequence ID" value="RWR88119.1"/>
    <property type="molecule type" value="Genomic_DNA"/>
</dbReference>
<dbReference type="PANTHER" id="PTHR31717">
    <property type="entry name" value="ZINC FINGER PROTEIN CONSTANS-LIKE 10"/>
    <property type="match status" value="1"/>
</dbReference>
<dbReference type="CDD" id="cd19821">
    <property type="entry name" value="Bbox1_BBX-like"/>
    <property type="match status" value="1"/>
</dbReference>
<dbReference type="InterPro" id="IPR049808">
    <property type="entry name" value="CONSTANS-like_Bbox1"/>
</dbReference>
<feature type="region of interest" description="Disordered" evidence="5">
    <location>
        <begin position="34"/>
        <end position="103"/>
    </location>
</feature>
<feature type="compositionally biased region" description="Low complexity" evidence="5">
    <location>
        <begin position="258"/>
        <end position="275"/>
    </location>
</feature>
<evidence type="ECO:0000313" key="8">
    <source>
        <dbReference type="Proteomes" id="UP000283530"/>
    </source>
</evidence>
<keyword evidence="8" id="KW-1185">Reference proteome</keyword>